<feature type="region of interest" description="Disordered" evidence="11">
    <location>
        <begin position="624"/>
        <end position="647"/>
    </location>
</feature>
<evidence type="ECO:0000256" key="1">
    <source>
        <dbReference type="ARBA" id="ARBA00000966"/>
    </source>
</evidence>
<dbReference type="InterPro" id="IPR000254">
    <property type="entry name" value="CBD"/>
</dbReference>
<dbReference type="InterPro" id="IPR033126">
    <property type="entry name" value="Glyco_hydro_9_Asp/Glu_AS"/>
</dbReference>
<dbReference type="GO" id="GO:0030248">
    <property type="term" value="F:cellulose binding"/>
    <property type="evidence" value="ECO:0007669"/>
    <property type="project" value="InterPro"/>
</dbReference>
<keyword evidence="3" id="KW-0732">Signal</keyword>
<dbReference type="PROSITE" id="PS51164">
    <property type="entry name" value="CBM1_2"/>
    <property type="match status" value="2"/>
</dbReference>
<accession>A0AAW1PGR3</accession>
<organism evidence="13 14">
    <name type="scientific">[Myrmecia] bisecta</name>
    <dbReference type="NCBI Taxonomy" id="41462"/>
    <lineage>
        <taxon>Eukaryota</taxon>
        <taxon>Viridiplantae</taxon>
        <taxon>Chlorophyta</taxon>
        <taxon>core chlorophytes</taxon>
        <taxon>Trebouxiophyceae</taxon>
        <taxon>Trebouxiales</taxon>
        <taxon>Trebouxiaceae</taxon>
        <taxon>Myrmecia</taxon>
    </lineage>
</organism>
<dbReference type="InterPro" id="IPR008928">
    <property type="entry name" value="6-hairpin_glycosidase_sf"/>
</dbReference>
<dbReference type="InterPro" id="IPR001701">
    <property type="entry name" value="Glyco_hydro_9"/>
</dbReference>
<feature type="region of interest" description="Disordered" evidence="11">
    <location>
        <begin position="1"/>
        <end position="38"/>
    </location>
</feature>
<feature type="compositionally biased region" description="Polar residues" evidence="11">
    <location>
        <begin position="9"/>
        <end position="24"/>
    </location>
</feature>
<evidence type="ECO:0000256" key="3">
    <source>
        <dbReference type="ARBA" id="ARBA00022729"/>
    </source>
</evidence>
<dbReference type="PROSITE" id="PS00698">
    <property type="entry name" value="GH9_3"/>
    <property type="match status" value="1"/>
</dbReference>
<dbReference type="InterPro" id="IPR012341">
    <property type="entry name" value="6hp_glycosidase-like_sf"/>
</dbReference>
<keyword evidence="8 9" id="KW-0624">Polysaccharide degradation</keyword>
<evidence type="ECO:0000256" key="7">
    <source>
        <dbReference type="ARBA" id="ARBA00023295"/>
    </source>
</evidence>
<evidence type="ECO:0000313" key="14">
    <source>
        <dbReference type="Proteomes" id="UP001489004"/>
    </source>
</evidence>
<evidence type="ECO:0000256" key="6">
    <source>
        <dbReference type="ARBA" id="ARBA00023277"/>
    </source>
</evidence>
<evidence type="ECO:0000256" key="11">
    <source>
        <dbReference type="SAM" id="MobiDB-lite"/>
    </source>
</evidence>
<dbReference type="PANTHER" id="PTHR22298">
    <property type="entry name" value="ENDO-1,4-BETA-GLUCANASE"/>
    <property type="match status" value="1"/>
</dbReference>
<keyword evidence="14" id="KW-1185">Reference proteome</keyword>
<dbReference type="Proteomes" id="UP001489004">
    <property type="component" value="Unassembled WGS sequence"/>
</dbReference>
<dbReference type="EMBL" id="JALJOR010000011">
    <property type="protein sequence ID" value="KAK9809025.1"/>
    <property type="molecule type" value="Genomic_DNA"/>
</dbReference>
<evidence type="ECO:0000256" key="10">
    <source>
        <dbReference type="RuleBase" id="RU361166"/>
    </source>
</evidence>
<gene>
    <name evidence="13" type="ORF">WJX72_008102</name>
</gene>
<evidence type="ECO:0000256" key="9">
    <source>
        <dbReference type="PROSITE-ProRule" id="PRU10060"/>
    </source>
</evidence>
<keyword evidence="6 9" id="KW-0119">Carbohydrate metabolism</keyword>
<keyword evidence="7 9" id="KW-0326">Glycosidase</keyword>
<evidence type="ECO:0000256" key="8">
    <source>
        <dbReference type="ARBA" id="ARBA00023326"/>
    </source>
</evidence>
<feature type="active site" evidence="9">
    <location>
        <position position="519"/>
    </location>
</feature>
<sequence length="702" mass="74871">MTGGPVHAATSNTPSNLLGSSGHTTDMCAQHADEGQSTSPAQVFNQAFSNSTALPILDGRALTSAELANGSSPIVQRILARNAAATKPITPQRFAAPANYDWATLLDNAYFFYEAQKSGKLPANNRVDWRGDSALGDSDGYDLVGGHYDAGDHLKLMFPMGYTFTTLAYGLLEFEQGYQAAGVYDTALATLKWATDFLVKCHVSPFQFVAQVGDTNLDHSYWGRPEDMTMARPSYIIDASKPSSDMLGGIAGALAASSMVFRTTNPSYAALLLSEARSLYSWGTSAEGKYSSYGISQLYPSSTFLDDLTTAAAWLYVATGEAPFLTQARQYWARSLAEEGSRYYKVSGWDNQFWTAATLMSKLVTTDSQYATYIESFLQSYVDGTDGVIITPKGLRYTGDYGSLRNALGAAFLAQVYSKYIAAAQPLKALTYQCMAQSQLRYAAGDTGHSYIVGFGVNPPSREHHRSSSCPFPANGPCSFDATYYSPAPNAHVLYGGLVGGPLRDDSWTDDRTNYVQNEVALDYNAGFTGTVASMLQPGNPSWDTCSCVLSQGAANSTPAGTSGPGSELQPYVQCGGISNCPSGFPASSCTDAQYPNTQCSSGFFCQRGNEFYWQCIPGTAGTPQPTSASTPSPTTPATPIATSPSSVKSLGQYAQCGGKGGDCPQYPAGYCVDGPYPASTCPSGTSCIRQNEWYWQCLGSS</sequence>
<comment type="catalytic activity">
    <reaction evidence="1 10">
        <text>Endohydrolysis of (1-&gt;4)-beta-D-glucosidic linkages in cellulose, lichenin and cereal beta-D-glucans.</text>
        <dbReference type="EC" id="3.2.1.4"/>
    </reaction>
</comment>
<evidence type="ECO:0000313" key="13">
    <source>
        <dbReference type="EMBL" id="KAK9809025.1"/>
    </source>
</evidence>
<keyword evidence="5 10" id="KW-0136">Cellulose degradation</keyword>
<dbReference type="GO" id="GO:0008810">
    <property type="term" value="F:cellulase activity"/>
    <property type="evidence" value="ECO:0007669"/>
    <property type="project" value="UniProtKB-EC"/>
</dbReference>
<dbReference type="EC" id="3.2.1.4" evidence="10"/>
<feature type="domain" description="CBM1" evidence="12">
    <location>
        <begin position="567"/>
        <end position="617"/>
    </location>
</feature>
<evidence type="ECO:0000256" key="5">
    <source>
        <dbReference type="ARBA" id="ARBA00023001"/>
    </source>
</evidence>
<evidence type="ECO:0000259" key="12">
    <source>
        <dbReference type="PROSITE" id="PS51164"/>
    </source>
</evidence>
<evidence type="ECO:0000256" key="2">
    <source>
        <dbReference type="ARBA" id="ARBA00007072"/>
    </source>
</evidence>
<dbReference type="Gene3D" id="1.50.10.10">
    <property type="match status" value="1"/>
</dbReference>
<name>A0AAW1PGR3_9CHLO</name>
<dbReference type="GO" id="GO:0005576">
    <property type="term" value="C:extracellular region"/>
    <property type="evidence" value="ECO:0007669"/>
    <property type="project" value="InterPro"/>
</dbReference>
<comment type="caution">
    <text evidence="13">The sequence shown here is derived from an EMBL/GenBank/DDBJ whole genome shotgun (WGS) entry which is preliminary data.</text>
</comment>
<comment type="similarity">
    <text evidence="2 9 10">Belongs to the glycosyl hydrolase 9 (cellulase E) family.</text>
</comment>
<evidence type="ECO:0000256" key="4">
    <source>
        <dbReference type="ARBA" id="ARBA00022801"/>
    </source>
</evidence>
<dbReference type="AlphaFoldDB" id="A0AAW1PGR3"/>
<protein>
    <recommendedName>
        <fullName evidence="10">Endoglucanase</fullName>
        <ecNumber evidence="10">3.2.1.4</ecNumber>
    </recommendedName>
</protein>
<keyword evidence="4 9" id="KW-0378">Hydrolase</keyword>
<feature type="active site" evidence="9">
    <location>
        <position position="510"/>
    </location>
</feature>
<reference evidence="13 14" key="1">
    <citation type="journal article" date="2024" name="Nat. Commun.">
        <title>Phylogenomics reveals the evolutionary origins of lichenization in chlorophyte algae.</title>
        <authorList>
            <person name="Puginier C."/>
            <person name="Libourel C."/>
            <person name="Otte J."/>
            <person name="Skaloud P."/>
            <person name="Haon M."/>
            <person name="Grisel S."/>
            <person name="Petersen M."/>
            <person name="Berrin J.G."/>
            <person name="Delaux P.M."/>
            <person name="Dal Grande F."/>
            <person name="Keller J."/>
        </authorList>
    </citation>
    <scope>NUCLEOTIDE SEQUENCE [LARGE SCALE GENOMIC DNA]</scope>
    <source>
        <strain evidence="13 14">SAG 2043</strain>
    </source>
</reference>
<dbReference type="GO" id="GO:0030245">
    <property type="term" value="P:cellulose catabolic process"/>
    <property type="evidence" value="ECO:0007669"/>
    <property type="project" value="UniProtKB-KW"/>
</dbReference>
<dbReference type="SUPFAM" id="SSF48208">
    <property type="entry name" value="Six-hairpin glycosidases"/>
    <property type="match status" value="1"/>
</dbReference>
<dbReference type="Pfam" id="PF00759">
    <property type="entry name" value="Glyco_hydro_9"/>
    <property type="match status" value="1"/>
</dbReference>
<proteinExistence type="inferred from homology"/>
<feature type="domain" description="CBM1" evidence="12">
    <location>
        <begin position="649"/>
        <end position="699"/>
    </location>
</feature>